<dbReference type="EMBL" id="AWUE01017142">
    <property type="protein sequence ID" value="OMO88219.1"/>
    <property type="molecule type" value="Genomic_DNA"/>
</dbReference>
<name>A0A1R3J048_9ROSI</name>
<dbReference type="InterPro" id="IPR001611">
    <property type="entry name" value="Leu-rich_rpt"/>
</dbReference>
<keyword evidence="3" id="KW-1003">Cell membrane</keyword>
<proteinExistence type="inferred from homology"/>
<dbReference type="PROSITE" id="PS51450">
    <property type="entry name" value="LRR"/>
    <property type="match status" value="1"/>
</dbReference>
<accession>A0A1R3J048</accession>
<comment type="caution">
    <text evidence="16">The sequence shown here is derived from an EMBL/GenBank/DDBJ whole genome shotgun (WGS) entry which is preliminary data.</text>
</comment>
<keyword evidence="7" id="KW-0677">Repeat</keyword>
<dbReference type="InterPro" id="IPR055414">
    <property type="entry name" value="LRR_R13L4/SHOC2-like"/>
</dbReference>
<dbReference type="AlphaFoldDB" id="A0A1R3J048"/>
<evidence type="ECO:0000256" key="8">
    <source>
        <dbReference type="ARBA" id="ARBA00022989"/>
    </source>
</evidence>
<keyword evidence="17" id="KW-1185">Reference proteome</keyword>
<dbReference type="FunFam" id="3.80.10.10:FF:001678">
    <property type="entry name" value="Calmodulin-binding receptor kinase CaMRLK"/>
    <property type="match status" value="1"/>
</dbReference>
<feature type="domain" description="Leucine-rich repeat-containing N-terminal plant-type" evidence="14">
    <location>
        <begin position="38"/>
        <end position="74"/>
    </location>
</feature>
<evidence type="ECO:0000256" key="7">
    <source>
        <dbReference type="ARBA" id="ARBA00022737"/>
    </source>
</evidence>
<keyword evidence="4" id="KW-0433">Leucine-rich repeat</keyword>
<comment type="subcellular location">
    <subcellularLocation>
        <location evidence="1">Cell membrane</location>
        <topology evidence="1">Single-pass type I membrane protein</topology>
    </subcellularLocation>
</comment>
<dbReference type="Pfam" id="PF08263">
    <property type="entry name" value="LRRNT_2"/>
    <property type="match status" value="1"/>
</dbReference>
<evidence type="ECO:0000259" key="14">
    <source>
        <dbReference type="Pfam" id="PF08263"/>
    </source>
</evidence>
<evidence type="ECO:0000256" key="3">
    <source>
        <dbReference type="ARBA" id="ARBA00022475"/>
    </source>
</evidence>
<evidence type="ECO:0000256" key="9">
    <source>
        <dbReference type="ARBA" id="ARBA00023136"/>
    </source>
</evidence>
<dbReference type="FunFam" id="3.80.10.10:FF:000111">
    <property type="entry name" value="LRR receptor-like serine/threonine-protein kinase ERECTA"/>
    <property type="match status" value="1"/>
</dbReference>
<evidence type="ECO:0000256" key="12">
    <source>
        <dbReference type="SAM" id="Phobius"/>
    </source>
</evidence>
<keyword evidence="10" id="KW-0675">Receptor</keyword>
<reference evidence="17" key="1">
    <citation type="submission" date="2013-09" db="EMBL/GenBank/DDBJ databases">
        <title>Corchorus olitorius genome sequencing.</title>
        <authorList>
            <person name="Alam M."/>
            <person name="Haque M.S."/>
            <person name="Islam M.S."/>
            <person name="Emdad E.M."/>
            <person name="Islam M.M."/>
            <person name="Ahmed B."/>
            <person name="Halim A."/>
            <person name="Hossen Q.M.M."/>
            <person name="Hossain M.Z."/>
            <person name="Ahmed R."/>
            <person name="Khan M.M."/>
            <person name="Islam R."/>
            <person name="Rashid M.M."/>
            <person name="Khan S.A."/>
            <person name="Rahman M.S."/>
            <person name="Alam M."/>
            <person name="Yahiya A.S."/>
            <person name="Khan M.S."/>
            <person name="Azam M.S."/>
            <person name="Haque T."/>
            <person name="Lashkar M.Z.H."/>
            <person name="Akhand A.I."/>
            <person name="Morshed G."/>
            <person name="Roy S."/>
            <person name="Uddin K.S."/>
            <person name="Rabeya T."/>
            <person name="Hossain A.S."/>
            <person name="Chowdhury A."/>
            <person name="Snigdha A.R."/>
            <person name="Mortoza M.S."/>
            <person name="Matin S.A."/>
            <person name="Hoque S.M.E."/>
            <person name="Islam M.K."/>
            <person name="Roy D.K."/>
            <person name="Haider R."/>
            <person name="Moosa M.M."/>
            <person name="Elias S.M."/>
            <person name="Hasan A.M."/>
            <person name="Jahan S."/>
            <person name="Shafiuddin M."/>
            <person name="Mahmood N."/>
            <person name="Shommy N.S."/>
        </authorList>
    </citation>
    <scope>NUCLEOTIDE SEQUENCE [LARGE SCALE GENOMIC DNA]</scope>
    <source>
        <strain evidence="17">cv. O-4</strain>
    </source>
</reference>
<keyword evidence="8 12" id="KW-1133">Transmembrane helix</keyword>
<dbReference type="PROSITE" id="PS51257">
    <property type="entry name" value="PROKAR_LIPOPROTEIN"/>
    <property type="match status" value="1"/>
</dbReference>
<dbReference type="PRINTS" id="PR00019">
    <property type="entry name" value="LEURICHRPT"/>
</dbReference>
<evidence type="ECO:0000256" key="6">
    <source>
        <dbReference type="ARBA" id="ARBA00022729"/>
    </source>
</evidence>
<dbReference type="Proteomes" id="UP000187203">
    <property type="component" value="Unassembled WGS sequence"/>
</dbReference>
<evidence type="ECO:0000256" key="5">
    <source>
        <dbReference type="ARBA" id="ARBA00022692"/>
    </source>
</evidence>
<keyword evidence="6 13" id="KW-0732">Signal</keyword>
<dbReference type="OrthoDB" id="749832at2759"/>
<dbReference type="InterPro" id="IPR013210">
    <property type="entry name" value="LRR_N_plant-typ"/>
</dbReference>
<dbReference type="InterPro" id="IPR032675">
    <property type="entry name" value="LRR_dom_sf"/>
</dbReference>
<organism evidence="16 17">
    <name type="scientific">Corchorus olitorius</name>
    <dbReference type="NCBI Taxonomy" id="93759"/>
    <lineage>
        <taxon>Eukaryota</taxon>
        <taxon>Viridiplantae</taxon>
        <taxon>Streptophyta</taxon>
        <taxon>Embryophyta</taxon>
        <taxon>Tracheophyta</taxon>
        <taxon>Spermatophyta</taxon>
        <taxon>Magnoliopsida</taxon>
        <taxon>eudicotyledons</taxon>
        <taxon>Gunneridae</taxon>
        <taxon>Pentapetalae</taxon>
        <taxon>rosids</taxon>
        <taxon>malvids</taxon>
        <taxon>Malvales</taxon>
        <taxon>Malvaceae</taxon>
        <taxon>Grewioideae</taxon>
        <taxon>Apeibeae</taxon>
        <taxon>Corchorus</taxon>
    </lineage>
</organism>
<dbReference type="FunFam" id="3.80.10.10:FF:000095">
    <property type="entry name" value="LRR receptor-like serine/threonine-protein kinase GSO1"/>
    <property type="match status" value="1"/>
</dbReference>
<protein>
    <submittedName>
        <fullName evidence="16">Uncharacterized protein</fullName>
    </submittedName>
</protein>
<keyword evidence="11" id="KW-0325">Glycoprotein</keyword>
<evidence type="ECO:0000256" key="1">
    <source>
        <dbReference type="ARBA" id="ARBA00004251"/>
    </source>
</evidence>
<feature type="domain" description="Disease resistance R13L4/SHOC-2-like LRR" evidence="15">
    <location>
        <begin position="242"/>
        <end position="419"/>
    </location>
</feature>
<keyword evidence="5 12" id="KW-0812">Transmembrane</keyword>
<evidence type="ECO:0000313" key="17">
    <source>
        <dbReference type="Proteomes" id="UP000187203"/>
    </source>
</evidence>
<evidence type="ECO:0000313" key="16">
    <source>
        <dbReference type="EMBL" id="OMO88219.1"/>
    </source>
</evidence>
<evidence type="ECO:0000256" key="10">
    <source>
        <dbReference type="ARBA" id="ARBA00023170"/>
    </source>
</evidence>
<dbReference type="SMART" id="SM00369">
    <property type="entry name" value="LRR_TYP"/>
    <property type="match status" value="9"/>
</dbReference>
<feature type="chain" id="PRO_5012503649" evidence="13">
    <location>
        <begin position="26"/>
        <end position="872"/>
    </location>
</feature>
<dbReference type="PANTHER" id="PTHR48063">
    <property type="entry name" value="LRR RECEPTOR-LIKE KINASE"/>
    <property type="match status" value="1"/>
</dbReference>
<dbReference type="SUPFAM" id="SSF52047">
    <property type="entry name" value="RNI-like"/>
    <property type="match status" value="1"/>
</dbReference>
<dbReference type="InterPro" id="IPR046956">
    <property type="entry name" value="RLP23-like"/>
</dbReference>
<dbReference type="Pfam" id="PF23598">
    <property type="entry name" value="LRR_14"/>
    <property type="match status" value="1"/>
</dbReference>
<feature type="transmembrane region" description="Helical" evidence="12">
    <location>
        <begin position="810"/>
        <end position="833"/>
    </location>
</feature>
<gene>
    <name evidence="16" type="ORF">COLO4_20363</name>
</gene>
<dbReference type="Pfam" id="PF00560">
    <property type="entry name" value="LRR_1"/>
    <property type="match status" value="9"/>
</dbReference>
<evidence type="ECO:0000259" key="15">
    <source>
        <dbReference type="Pfam" id="PF23598"/>
    </source>
</evidence>
<dbReference type="PANTHER" id="PTHR48063:SF90">
    <property type="entry name" value="OS11G0565920 PROTEIN"/>
    <property type="match status" value="1"/>
</dbReference>
<dbReference type="GO" id="GO:0005886">
    <property type="term" value="C:plasma membrane"/>
    <property type="evidence" value="ECO:0007669"/>
    <property type="project" value="UniProtKB-SubCell"/>
</dbReference>
<evidence type="ECO:0000256" key="11">
    <source>
        <dbReference type="ARBA" id="ARBA00023180"/>
    </source>
</evidence>
<dbReference type="InterPro" id="IPR003591">
    <property type="entry name" value="Leu-rich_rpt_typical-subtyp"/>
</dbReference>
<evidence type="ECO:0000256" key="13">
    <source>
        <dbReference type="SAM" id="SignalP"/>
    </source>
</evidence>
<evidence type="ECO:0000256" key="4">
    <source>
        <dbReference type="ARBA" id="ARBA00022614"/>
    </source>
</evidence>
<dbReference type="STRING" id="93759.A0A1R3J048"/>
<feature type="signal peptide" evidence="13">
    <location>
        <begin position="1"/>
        <end position="25"/>
    </location>
</feature>
<sequence>MASRNTFSQLLFILFLCYHLQILEAAGVNSSSAGCIKMEREALLKFKDDLIDPFGRLSSWVGKDCCNWAGVACDNQTGNVYVLDLATIYNCSQTGGSSTSPYSYCKLGGSVNLSKVSTNWLEAINMLPSLLQLDMSFCEVSSLPQPLPVVNFTSLQALDLSNNKFSSPIPQWLFNISTLEQLNLASSTSTFNVTGPNPIPKVLSGNLCKLRELDMSFNYFEGEVTDFVEALSRCSNRSLETLDLTYNKLTGNLPDSLWLLTNLKSLKLSHNKFKGRLSDSLGSLRNLEELDLSHNILSGLLPMSIGNLSRLAVLDLSFNMMSGLITEGIGQLTKLFILNLYGNSNFQGVITEIHLQNLTKLFDLYISSVNKSLAFSLRQDWIPPFSLFDLAISDCQLGPYFPTWLRTQNRSSQITLSNVGISDNIPDWLWTLSPGIYWLDLSHNQLRGKLPDSIRFPSFIGGWIDLGFNNLEGSIPLWPNVTNLSLRNNLLSGPIPSNIGHGMSVLQKLDLSGNLLNGSIPSSIINNMRNLSFLDLSSNYLSGPIPRQWNGLKLLMTVDLSKNNLSGTIPQSIVAYPDSVYLLNLRANKLTGTIPYQVCRLQNLNILDLAHNNLSGPIPTCLARILRLRYPRRYFFQSPPTTREASFFEHTELVIKGKKTEFTKIIILVNTIDLSGNNLVGEIPEQITNLSALGSLNLSWNQLTGSIPGNIGSLQWLEALDLSHNYLSGPIPPSISSMTLLNLLNLSYNNLSGHIPSSNQLQTVAGPSSYEGNPGLCGPPLLNNCSSSSDGNGVSKDKGGDEDEETSQTLWVYISTALGFVVGFWAVFGTLVVKKCVRHAYFKYLDEIADKIAVQIVVNVAHLKRKMGFERI</sequence>
<comment type="similarity">
    <text evidence="2">Belongs to the RLP family.</text>
</comment>
<keyword evidence="9 12" id="KW-0472">Membrane</keyword>
<dbReference type="Gene3D" id="3.80.10.10">
    <property type="entry name" value="Ribonuclease Inhibitor"/>
    <property type="match status" value="3"/>
</dbReference>
<evidence type="ECO:0000256" key="2">
    <source>
        <dbReference type="ARBA" id="ARBA00009592"/>
    </source>
</evidence>
<dbReference type="SUPFAM" id="SSF52058">
    <property type="entry name" value="L domain-like"/>
    <property type="match status" value="1"/>
</dbReference>